<proteinExistence type="predicted"/>
<feature type="region of interest" description="Disordered" evidence="1">
    <location>
        <begin position="1"/>
        <end position="27"/>
    </location>
</feature>
<reference evidence="2" key="2">
    <citation type="journal article" date="2015" name="Data Brief">
        <title>Shoot transcriptome of the giant reed, Arundo donax.</title>
        <authorList>
            <person name="Barrero R.A."/>
            <person name="Guerrero F.D."/>
            <person name="Moolhuijzen P."/>
            <person name="Goolsby J.A."/>
            <person name="Tidwell J."/>
            <person name="Bellgard S.E."/>
            <person name="Bellgard M.I."/>
        </authorList>
    </citation>
    <scope>NUCLEOTIDE SEQUENCE</scope>
    <source>
        <tissue evidence="2">Shoot tissue taken approximately 20 cm above the soil surface</tissue>
    </source>
</reference>
<dbReference type="AlphaFoldDB" id="A0A0A9B076"/>
<accession>A0A0A9B076</accession>
<dbReference type="EMBL" id="GBRH01242367">
    <property type="protein sequence ID" value="JAD55528.1"/>
    <property type="molecule type" value="Transcribed_RNA"/>
</dbReference>
<organism evidence="2">
    <name type="scientific">Arundo donax</name>
    <name type="common">Giant reed</name>
    <name type="synonym">Donax arundinaceus</name>
    <dbReference type="NCBI Taxonomy" id="35708"/>
    <lineage>
        <taxon>Eukaryota</taxon>
        <taxon>Viridiplantae</taxon>
        <taxon>Streptophyta</taxon>
        <taxon>Embryophyta</taxon>
        <taxon>Tracheophyta</taxon>
        <taxon>Spermatophyta</taxon>
        <taxon>Magnoliopsida</taxon>
        <taxon>Liliopsida</taxon>
        <taxon>Poales</taxon>
        <taxon>Poaceae</taxon>
        <taxon>PACMAD clade</taxon>
        <taxon>Arundinoideae</taxon>
        <taxon>Arundineae</taxon>
        <taxon>Arundo</taxon>
    </lineage>
</organism>
<name>A0A0A9B076_ARUDO</name>
<evidence type="ECO:0000256" key="1">
    <source>
        <dbReference type="SAM" id="MobiDB-lite"/>
    </source>
</evidence>
<sequence>MASSSSAPKCSPASLELSPRSSSHRLEQMGPWARMRWQLPVPSVPNRHR</sequence>
<reference evidence="2" key="1">
    <citation type="submission" date="2014-09" db="EMBL/GenBank/DDBJ databases">
        <authorList>
            <person name="Magalhaes I.L.F."/>
            <person name="Oliveira U."/>
            <person name="Santos F.R."/>
            <person name="Vidigal T.H.D.A."/>
            <person name="Brescovit A.D."/>
            <person name="Santos A.J."/>
        </authorList>
    </citation>
    <scope>NUCLEOTIDE SEQUENCE</scope>
    <source>
        <tissue evidence="2">Shoot tissue taken approximately 20 cm above the soil surface</tissue>
    </source>
</reference>
<feature type="compositionally biased region" description="Low complexity" evidence="1">
    <location>
        <begin position="1"/>
        <end position="14"/>
    </location>
</feature>
<evidence type="ECO:0000313" key="2">
    <source>
        <dbReference type="EMBL" id="JAD55528.1"/>
    </source>
</evidence>
<protein>
    <submittedName>
        <fullName evidence="2">Uncharacterized protein</fullName>
    </submittedName>
</protein>